<dbReference type="Gene3D" id="3.50.50.60">
    <property type="entry name" value="FAD/NAD(P)-binding domain"/>
    <property type="match status" value="1"/>
</dbReference>
<organism evidence="2 3">
    <name type="scientific">Pseudomonas lactis</name>
    <dbReference type="NCBI Taxonomy" id="1615674"/>
    <lineage>
        <taxon>Bacteria</taxon>
        <taxon>Pseudomonadati</taxon>
        <taxon>Pseudomonadota</taxon>
        <taxon>Gammaproteobacteria</taxon>
        <taxon>Pseudomonadales</taxon>
        <taxon>Pseudomonadaceae</taxon>
        <taxon>Pseudomonas</taxon>
    </lineage>
</organism>
<dbReference type="AlphaFoldDB" id="A0A921TDD0"/>
<reference evidence="2" key="2">
    <citation type="submission" date="2021-09" db="EMBL/GenBank/DDBJ databases">
        <authorList>
            <person name="Gilroy R."/>
        </authorList>
    </citation>
    <scope>NUCLEOTIDE SEQUENCE</scope>
    <source>
        <strain evidence="2">ChiSjej2B20-17149</strain>
    </source>
</reference>
<dbReference type="Pfam" id="PF17885">
    <property type="entry name" value="Smoa_sbd"/>
    <property type="match status" value="1"/>
</dbReference>
<reference evidence="2" key="1">
    <citation type="journal article" date="2021" name="PeerJ">
        <title>Extensive microbial diversity within the chicken gut microbiome revealed by metagenomics and culture.</title>
        <authorList>
            <person name="Gilroy R."/>
            <person name="Ravi A."/>
            <person name="Getino M."/>
            <person name="Pursley I."/>
            <person name="Horton D.L."/>
            <person name="Alikhan N.F."/>
            <person name="Baker D."/>
            <person name="Gharbi K."/>
            <person name="Hall N."/>
            <person name="Watson M."/>
            <person name="Adriaenssens E.M."/>
            <person name="Foster-Nyarko E."/>
            <person name="Jarju S."/>
            <person name="Secka A."/>
            <person name="Antonio M."/>
            <person name="Oren A."/>
            <person name="Chaudhuri R.R."/>
            <person name="La Ragione R."/>
            <person name="Hildebrand F."/>
            <person name="Pallen M.J."/>
        </authorList>
    </citation>
    <scope>NUCLEOTIDE SEQUENCE</scope>
    <source>
        <strain evidence="2">ChiSjej2B20-17149</strain>
    </source>
</reference>
<sequence length="313" mass="34834">MNFYGDLKAPSRAVDYRLYQPMLMNALIERGGNILYDAVTAIDLEALSVRFDLVVVCTGKGSLGPLFEKLDKYSPYDRPQRALCVGLFKGIKESPIRAVTMSFSPGHGELIEIPTLSFSGMTTALVLENQIGGDLEILAQTKYDDNPRAFLDLLQEKLHKHHPAIAARIDPDEFDLANGPLDILQGGVVPVFRSGHAQLKNGKTVIGLGDVQATVDPVLGQGANMASYAAWILGEEIVSHKVFDQRFCEHLETRRHDRVSSATRWTNFMLANLSQLPDEFTDNFNYPERQWDCFSSVPRIMSFCEKHATDVTA</sequence>
<protein>
    <submittedName>
        <fullName evidence="2">Monooxygenase</fullName>
    </submittedName>
</protein>
<keyword evidence="2" id="KW-0503">Monooxygenase</keyword>
<gene>
    <name evidence="2" type="ORF">K8W20_29775</name>
</gene>
<evidence type="ECO:0000313" key="2">
    <source>
        <dbReference type="EMBL" id="HJH22875.1"/>
    </source>
</evidence>
<dbReference type="SUPFAM" id="SSF51905">
    <property type="entry name" value="FAD/NAD(P)-binding domain"/>
    <property type="match status" value="1"/>
</dbReference>
<keyword evidence="2" id="KW-0560">Oxidoreductase</keyword>
<dbReference type="RefSeq" id="WP_278918752.1">
    <property type="nucleotide sequence ID" value="NZ_DYTS01000501.1"/>
</dbReference>
<dbReference type="Proteomes" id="UP000752172">
    <property type="component" value="Unassembled WGS sequence"/>
</dbReference>
<dbReference type="GO" id="GO:0004497">
    <property type="term" value="F:monooxygenase activity"/>
    <property type="evidence" value="ECO:0007669"/>
    <property type="project" value="UniProtKB-KW"/>
</dbReference>
<proteinExistence type="predicted"/>
<dbReference type="EMBL" id="DYTS01000501">
    <property type="protein sequence ID" value="HJH22875.1"/>
    <property type="molecule type" value="Genomic_DNA"/>
</dbReference>
<evidence type="ECO:0000313" key="3">
    <source>
        <dbReference type="Proteomes" id="UP000752172"/>
    </source>
</evidence>
<dbReference type="Gene3D" id="3.30.9.40">
    <property type="match status" value="1"/>
</dbReference>
<comment type="caution">
    <text evidence="2">The sequence shown here is derived from an EMBL/GenBank/DDBJ whole genome shotgun (WGS) entry which is preliminary data.</text>
</comment>
<evidence type="ECO:0000259" key="1">
    <source>
        <dbReference type="Pfam" id="PF17885"/>
    </source>
</evidence>
<accession>A0A921TDD0</accession>
<dbReference type="InterPro" id="IPR041654">
    <property type="entry name" value="StyA_sbd"/>
</dbReference>
<name>A0A921TDD0_9PSED</name>
<feature type="domain" description="Styrene monooxygenase StyA putative substrate binding" evidence="1">
    <location>
        <begin position="59"/>
        <end position="168"/>
    </location>
</feature>
<dbReference type="InterPro" id="IPR036188">
    <property type="entry name" value="FAD/NAD-bd_sf"/>
</dbReference>